<dbReference type="Proteomes" id="UP000053271">
    <property type="component" value="Unassembled WGS sequence"/>
</dbReference>
<evidence type="ECO:0000313" key="1">
    <source>
        <dbReference type="EMBL" id="KUN40448.1"/>
    </source>
</evidence>
<keyword evidence="2" id="KW-1185">Reference proteome</keyword>
<comment type="caution">
    <text evidence="1">The sequence shown here is derived from an EMBL/GenBank/DDBJ whole genome shotgun (WGS) entry which is preliminary data.</text>
</comment>
<protein>
    <submittedName>
        <fullName evidence="1">Uncharacterized protein</fullName>
    </submittedName>
</protein>
<name>A0A101R2H2_9ACTN</name>
<sequence length="112" mass="11930">MCRVDRELLASAEGELQGDGESGEVSVGRSPVIARSVSFTSRIVSAPVGCTRAARRVSAAAVKDSSSAGRASSPTRPTGSRWVWWSWARACHRSPSRSWGAVSSRLRLMGLV</sequence>
<evidence type="ECO:0000313" key="2">
    <source>
        <dbReference type="Proteomes" id="UP000053271"/>
    </source>
</evidence>
<dbReference type="AlphaFoldDB" id="A0A101R2H2"/>
<reference evidence="1 2" key="1">
    <citation type="submission" date="2015-10" db="EMBL/GenBank/DDBJ databases">
        <title>Draft genome sequence of Streptomyces longwoodensis DSM 41677, type strain for the species Streptomyces longwoodensis.</title>
        <authorList>
            <person name="Ruckert C."/>
            <person name="Winkler A."/>
            <person name="Kalinowski J."/>
            <person name="Kampfer P."/>
            <person name="Glaeser S."/>
        </authorList>
    </citation>
    <scope>NUCLEOTIDE SEQUENCE [LARGE SCALE GENOMIC DNA]</scope>
    <source>
        <strain evidence="1 2">DSM 41677</strain>
    </source>
</reference>
<accession>A0A101R2H2</accession>
<proteinExistence type="predicted"/>
<dbReference type="EMBL" id="LMWS01000008">
    <property type="protein sequence ID" value="KUN40448.1"/>
    <property type="molecule type" value="Genomic_DNA"/>
</dbReference>
<gene>
    <name evidence="1" type="ORF">AQJ30_07320</name>
</gene>
<organism evidence="1 2">
    <name type="scientific">Streptomyces longwoodensis</name>
    <dbReference type="NCBI Taxonomy" id="68231"/>
    <lineage>
        <taxon>Bacteria</taxon>
        <taxon>Bacillati</taxon>
        <taxon>Actinomycetota</taxon>
        <taxon>Actinomycetes</taxon>
        <taxon>Kitasatosporales</taxon>
        <taxon>Streptomycetaceae</taxon>
        <taxon>Streptomyces</taxon>
    </lineage>
</organism>